<dbReference type="EMBL" id="DMUP01000224">
    <property type="protein sequence ID" value="HAR56971.1"/>
    <property type="molecule type" value="Genomic_DNA"/>
</dbReference>
<evidence type="ECO:0000313" key="1">
    <source>
        <dbReference type="EMBL" id="HAR56971.1"/>
    </source>
</evidence>
<dbReference type="InterPro" id="IPR027417">
    <property type="entry name" value="P-loop_NTPase"/>
</dbReference>
<dbReference type="Proteomes" id="UP000262878">
    <property type="component" value="Unassembled WGS sequence"/>
</dbReference>
<protein>
    <recommendedName>
        <fullName evidence="3">Cellulose synthase operon protein YhjQ</fullName>
    </recommendedName>
</protein>
<accession>A0A348WR09</accession>
<evidence type="ECO:0008006" key="3">
    <source>
        <dbReference type="Google" id="ProtNLM"/>
    </source>
</evidence>
<dbReference type="Pfam" id="PF06564">
    <property type="entry name" value="CBP_BcsQ"/>
    <property type="match status" value="1"/>
</dbReference>
<dbReference type="Gene3D" id="3.40.50.300">
    <property type="entry name" value="P-loop containing nucleotide triphosphate hydrolases"/>
    <property type="match status" value="1"/>
</dbReference>
<dbReference type="AlphaFoldDB" id="A0A348WR09"/>
<organism evidence="1 2">
    <name type="scientific">Idiomarina baltica</name>
    <dbReference type="NCBI Taxonomy" id="190892"/>
    <lineage>
        <taxon>Bacteria</taxon>
        <taxon>Pseudomonadati</taxon>
        <taxon>Pseudomonadota</taxon>
        <taxon>Gammaproteobacteria</taxon>
        <taxon>Alteromonadales</taxon>
        <taxon>Idiomarinaceae</taxon>
        <taxon>Idiomarina</taxon>
    </lineage>
</organism>
<dbReference type="InterPro" id="IPR017746">
    <property type="entry name" value="Cellulose_synthase_operon_BcsQ"/>
</dbReference>
<proteinExistence type="predicted"/>
<name>A0A348WR09_9GAMM</name>
<sequence>MKTWGARNKLAIITVQSLFSGAGATTIVANLSNALLRKDNKVIAVDLCPHNDLRLWYGMPIQQQGGWAKSYINNTNDSRECAFRSDFGAIFFPLGDVHDQFEELTSLIEYNPHRFFSWLSDDPETLVIINLPSQSIRLYQALIEHVDLHLCVWQPEPRVYPRMQAFIQATGLGSDVPDAFVFLENAVAPQLELNRDISDIINHELSDKVTANVGIMRDQHLVEALATQQSCYEYSVAASANADFSELATWVAQRCSRA</sequence>
<gene>
    <name evidence="1" type="ORF">DCR58_09345</name>
</gene>
<evidence type="ECO:0000313" key="2">
    <source>
        <dbReference type="Proteomes" id="UP000262878"/>
    </source>
</evidence>
<dbReference type="SUPFAM" id="SSF52540">
    <property type="entry name" value="P-loop containing nucleoside triphosphate hydrolases"/>
    <property type="match status" value="1"/>
</dbReference>
<reference evidence="1 2" key="1">
    <citation type="journal article" date="2018" name="Nat. Biotechnol.">
        <title>A standardized bacterial taxonomy based on genome phylogeny substantially revises the tree of life.</title>
        <authorList>
            <person name="Parks D.H."/>
            <person name="Chuvochina M."/>
            <person name="Waite D.W."/>
            <person name="Rinke C."/>
            <person name="Skarshewski A."/>
            <person name="Chaumeil P.A."/>
            <person name="Hugenholtz P."/>
        </authorList>
    </citation>
    <scope>NUCLEOTIDE SEQUENCE [LARGE SCALE GENOMIC DNA]</scope>
    <source>
        <strain evidence="1">UBA9360</strain>
    </source>
</reference>
<comment type="caution">
    <text evidence="1">The sequence shown here is derived from an EMBL/GenBank/DDBJ whole genome shotgun (WGS) entry which is preliminary data.</text>
</comment>